<feature type="region of interest" description="Disordered" evidence="1">
    <location>
        <begin position="1"/>
        <end position="43"/>
    </location>
</feature>
<dbReference type="Proteomes" id="UP000813824">
    <property type="component" value="Unassembled WGS sequence"/>
</dbReference>
<dbReference type="AlphaFoldDB" id="A0A8K0XRU6"/>
<dbReference type="EMBL" id="JAEVFJ010000008">
    <property type="protein sequence ID" value="KAH8102864.1"/>
    <property type="molecule type" value="Genomic_DNA"/>
</dbReference>
<name>A0A8K0XRU6_9AGAR</name>
<dbReference type="OrthoDB" id="3200438at2759"/>
<feature type="compositionally biased region" description="Polar residues" evidence="1">
    <location>
        <begin position="9"/>
        <end position="18"/>
    </location>
</feature>
<reference evidence="2" key="1">
    <citation type="journal article" date="2021" name="New Phytol.">
        <title>Evolutionary innovations through gain and loss of genes in the ectomycorrhizal Boletales.</title>
        <authorList>
            <person name="Wu G."/>
            <person name="Miyauchi S."/>
            <person name="Morin E."/>
            <person name="Kuo A."/>
            <person name="Drula E."/>
            <person name="Varga T."/>
            <person name="Kohler A."/>
            <person name="Feng B."/>
            <person name="Cao Y."/>
            <person name="Lipzen A."/>
            <person name="Daum C."/>
            <person name="Hundley H."/>
            <person name="Pangilinan J."/>
            <person name="Johnson J."/>
            <person name="Barry K."/>
            <person name="LaButti K."/>
            <person name="Ng V."/>
            <person name="Ahrendt S."/>
            <person name="Min B."/>
            <person name="Choi I.G."/>
            <person name="Park H."/>
            <person name="Plett J.M."/>
            <person name="Magnuson J."/>
            <person name="Spatafora J.W."/>
            <person name="Nagy L.G."/>
            <person name="Henrissat B."/>
            <person name="Grigoriev I.V."/>
            <person name="Yang Z.L."/>
            <person name="Xu J."/>
            <person name="Martin F.M."/>
        </authorList>
    </citation>
    <scope>NUCLEOTIDE SEQUENCE</scope>
    <source>
        <strain evidence="2">KKN 215</strain>
    </source>
</reference>
<evidence type="ECO:0000313" key="3">
    <source>
        <dbReference type="Proteomes" id="UP000813824"/>
    </source>
</evidence>
<evidence type="ECO:0000256" key="1">
    <source>
        <dbReference type="SAM" id="MobiDB-lite"/>
    </source>
</evidence>
<sequence>MIMDVEMHSSPTFRTARTSASPCKRPRSPPSSPSPLERPSKRISFGVHGSVSLPLAHLGVGAGPASSSSSLRTRQVSNEDWVAQTRGLRLASNSPIVEQEMVLEEGMVEDDVMNVENTVDPSVGSSFACPPNSPERPLQACTTPDSSLSIPFHGALHFQNVSQPMSSFQPPAAFSLSRSLSSSSSVPETVMRCTTPELDPRTIPLPVSPVAARKQRFTMGPRADCEKCRSGVKGHWVHLD</sequence>
<proteinExistence type="predicted"/>
<keyword evidence="3" id="KW-1185">Reference proteome</keyword>
<evidence type="ECO:0000313" key="2">
    <source>
        <dbReference type="EMBL" id="KAH8102864.1"/>
    </source>
</evidence>
<accession>A0A8K0XRU6</accession>
<organism evidence="2 3">
    <name type="scientific">Cristinia sonorae</name>
    <dbReference type="NCBI Taxonomy" id="1940300"/>
    <lineage>
        <taxon>Eukaryota</taxon>
        <taxon>Fungi</taxon>
        <taxon>Dikarya</taxon>
        <taxon>Basidiomycota</taxon>
        <taxon>Agaricomycotina</taxon>
        <taxon>Agaricomycetes</taxon>
        <taxon>Agaricomycetidae</taxon>
        <taxon>Agaricales</taxon>
        <taxon>Pleurotineae</taxon>
        <taxon>Stephanosporaceae</taxon>
        <taxon>Cristinia</taxon>
    </lineage>
</organism>
<gene>
    <name evidence="2" type="ORF">BXZ70DRAFT_926908</name>
</gene>
<protein>
    <submittedName>
        <fullName evidence="2">Uncharacterized protein</fullName>
    </submittedName>
</protein>
<comment type="caution">
    <text evidence="2">The sequence shown here is derived from an EMBL/GenBank/DDBJ whole genome shotgun (WGS) entry which is preliminary data.</text>
</comment>